<evidence type="ECO:0000313" key="2">
    <source>
        <dbReference type="EMBL" id="QXB47653.1"/>
    </source>
</evidence>
<protein>
    <recommendedName>
        <fullName evidence="4">DUF4168 domain-containing protein</fullName>
    </recommendedName>
</protein>
<organism evidence="2 3">
    <name type="scientific">Acinetobacter seifertii</name>
    <dbReference type="NCBI Taxonomy" id="1530123"/>
    <lineage>
        <taxon>Bacteria</taxon>
        <taxon>Pseudomonadati</taxon>
        <taxon>Pseudomonadota</taxon>
        <taxon>Gammaproteobacteria</taxon>
        <taxon>Moraxellales</taxon>
        <taxon>Moraxellaceae</taxon>
        <taxon>Acinetobacter</taxon>
        <taxon>Acinetobacter calcoaceticus/baumannii complex</taxon>
    </lineage>
</organism>
<evidence type="ECO:0000256" key="1">
    <source>
        <dbReference type="SAM" id="SignalP"/>
    </source>
</evidence>
<evidence type="ECO:0008006" key="4">
    <source>
        <dbReference type="Google" id="ProtNLM"/>
    </source>
</evidence>
<gene>
    <name evidence="2" type="ORF">I6L30_06540</name>
</gene>
<proteinExistence type="predicted"/>
<dbReference type="EMBL" id="CP077365">
    <property type="protein sequence ID" value="QXB47653.1"/>
    <property type="molecule type" value="Genomic_DNA"/>
</dbReference>
<dbReference type="RefSeq" id="WP_216985563.1">
    <property type="nucleotide sequence ID" value="NZ_CP077365.1"/>
</dbReference>
<dbReference type="Proteomes" id="UP000683517">
    <property type="component" value="Chromosome"/>
</dbReference>
<sequence length="127" mass="15031">MKYIFILSMSLLTLNAYADSYYIIDKNNQPNDYSMNVKDPVKSAFEGYNNGINMARLDQKNKQEKIEYQNKISKIKREEDYRKDLRRVYESSKSLNDDSFQSLIINYPEYADTTLKVKESLNTLKKE</sequence>
<feature type="chain" id="PRO_5045973534" description="DUF4168 domain-containing protein" evidence="1">
    <location>
        <begin position="19"/>
        <end position="127"/>
    </location>
</feature>
<evidence type="ECO:0000313" key="3">
    <source>
        <dbReference type="Proteomes" id="UP000683517"/>
    </source>
</evidence>
<name>A0ABX8LBX9_9GAMM</name>
<feature type="signal peptide" evidence="1">
    <location>
        <begin position="1"/>
        <end position="18"/>
    </location>
</feature>
<reference evidence="2 3" key="1">
    <citation type="submission" date="2021-06" db="EMBL/GenBank/DDBJ databases">
        <title>FDA dAtabase for Regulatory Grade micrObial Sequences (FDA-ARGOS): Supporting development and validation of Infectious Disease Dx tests.</title>
        <authorList>
            <person name="Sproer C."/>
            <person name="Gronow S."/>
            <person name="Severitt S."/>
            <person name="Schroder I."/>
            <person name="Tallon L."/>
            <person name="Sadzewicz L."/>
            <person name="Zhao X."/>
            <person name="Boylan J."/>
            <person name="Ott S."/>
            <person name="Bowen H."/>
            <person name="Vavikolanu K."/>
            <person name="Mehta A."/>
            <person name="Aluvathingal J."/>
            <person name="Nadendla S."/>
            <person name="Lowell S."/>
            <person name="Myers T."/>
            <person name="Yan Y."/>
        </authorList>
    </citation>
    <scope>NUCLEOTIDE SEQUENCE [LARGE SCALE GENOMIC DNA]</scope>
    <source>
        <strain evidence="2 3">FDAARGOS 1400</strain>
    </source>
</reference>
<keyword evidence="1" id="KW-0732">Signal</keyword>
<accession>A0ABX8LBX9</accession>
<keyword evidence="3" id="KW-1185">Reference proteome</keyword>